<protein>
    <recommendedName>
        <fullName evidence="3">Ice-binding protein C-terminal domain-containing protein</fullName>
    </recommendedName>
</protein>
<feature type="signal peptide" evidence="2">
    <location>
        <begin position="1"/>
        <end position="20"/>
    </location>
</feature>
<comment type="caution">
    <text evidence="4">The sequence shown here is derived from an EMBL/GenBank/DDBJ whole genome shotgun (WGS) entry which is preliminary data.</text>
</comment>
<evidence type="ECO:0000313" key="4">
    <source>
        <dbReference type="EMBL" id="MBB3940065.1"/>
    </source>
</evidence>
<dbReference type="PROSITE" id="PS51257">
    <property type="entry name" value="PROKAR_LIPOPROTEIN"/>
    <property type="match status" value="1"/>
</dbReference>
<evidence type="ECO:0000256" key="2">
    <source>
        <dbReference type="SAM" id="SignalP"/>
    </source>
</evidence>
<sequence>MRHISLPTILIAAVSCVVSAAPAYASGGSVALPEPSALLLLGLGVSGVAIGRRFSSKRPRD</sequence>
<dbReference type="RefSeq" id="WP_242867082.1">
    <property type="nucleotide sequence ID" value="NZ_JACIDY010000003.1"/>
</dbReference>
<evidence type="ECO:0000259" key="3">
    <source>
        <dbReference type="Pfam" id="PF07589"/>
    </source>
</evidence>
<keyword evidence="2" id="KW-0732">Signal</keyword>
<dbReference type="Proteomes" id="UP000561459">
    <property type="component" value="Unassembled WGS sequence"/>
</dbReference>
<keyword evidence="1" id="KW-0472">Membrane</keyword>
<keyword evidence="1" id="KW-1133">Transmembrane helix</keyword>
<gene>
    <name evidence="4" type="ORF">GGR39_001715</name>
</gene>
<name>A0A7W6FYH8_9SPHN</name>
<proteinExistence type="predicted"/>
<evidence type="ECO:0000313" key="5">
    <source>
        <dbReference type="Proteomes" id="UP000561459"/>
    </source>
</evidence>
<dbReference type="EMBL" id="JACIDY010000003">
    <property type="protein sequence ID" value="MBB3940065.1"/>
    <property type="molecule type" value="Genomic_DNA"/>
</dbReference>
<dbReference type="InterPro" id="IPR013424">
    <property type="entry name" value="Ice-binding_C"/>
</dbReference>
<dbReference type="AlphaFoldDB" id="A0A7W6FYH8"/>
<dbReference type="Pfam" id="PF07589">
    <property type="entry name" value="PEP-CTERM"/>
    <property type="match status" value="1"/>
</dbReference>
<feature type="domain" description="Ice-binding protein C-terminal" evidence="3">
    <location>
        <begin position="33"/>
        <end position="53"/>
    </location>
</feature>
<organism evidence="4 5">
    <name type="scientific">Novosphingobium fluoreni</name>
    <dbReference type="NCBI Taxonomy" id="1391222"/>
    <lineage>
        <taxon>Bacteria</taxon>
        <taxon>Pseudomonadati</taxon>
        <taxon>Pseudomonadota</taxon>
        <taxon>Alphaproteobacteria</taxon>
        <taxon>Sphingomonadales</taxon>
        <taxon>Sphingomonadaceae</taxon>
        <taxon>Novosphingobium</taxon>
    </lineage>
</organism>
<keyword evidence="1" id="KW-0812">Transmembrane</keyword>
<feature type="chain" id="PRO_5031556140" description="Ice-binding protein C-terminal domain-containing protein" evidence="2">
    <location>
        <begin position="21"/>
        <end position="61"/>
    </location>
</feature>
<reference evidence="4 5" key="1">
    <citation type="submission" date="2020-08" db="EMBL/GenBank/DDBJ databases">
        <title>Genomic Encyclopedia of Type Strains, Phase IV (KMG-IV): sequencing the most valuable type-strain genomes for metagenomic binning, comparative biology and taxonomic classification.</title>
        <authorList>
            <person name="Goeker M."/>
        </authorList>
    </citation>
    <scope>NUCLEOTIDE SEQUENCE [LARGE SCALE GENOMIC DNA]</scope>
    <source>
        <strain evidence="4 5">DSM 27568</strain>
    </source>
</reference>
<feature type="transmembrane region" description="Helical" evidence="1">
    <location>
        <begin position="35"/>
        <end position="54"/>
    </location>
</feature>
<dbReference type="NCBIfam" id="TIGR02595">
    <property type="entry name" value="PEP_CTERM"/>
    <property type="match status" value="1"/>
</dbReference>
<keyword evidence="5" id="KW-1185">Reference proteome</keyword>
<accession>A0A7W6FYH8</accession>
<evidence type="ECO:0000256" key="1">
    <source>
        <dbReference type="SAM" id="Phobius"/>
    </source>
</evidence>